<evidence type="ECO:0000256" key="1">
    <source>
        <dbReference type="ARBA" id="ARBA00009185"/>
    </source>
</evidence>
<evidence type="ECO:0000313" key="3">
    <source>
        <dbReference type="EMBL" id="KRX47670.1"/>
    </source>
</evidence>
<dbReference type="SMART" id="SM00213">
    <property type="entry name" value="UBQ"/>
    <property type="match status" value="1"/>
</dbReference>
<protein>
    <submittedName>
        <fullName evidence="3">Small ubiquitin-related modifier</fullName>
    </submittedName>
</protein>
<organism evidence="3 4">
    <name type="scientific">Trichinella murrelli</name>
    <dbReference type="NCBI Taxonomy" id="144512"/>
    <lineage>
        <taxon>Eukaryota</taxon>
        <taxon>Metazoa</taxon>
        <taxon>Ecdysozoa</taxon>
        <taxon>Nematoda</taxon>
        <taxon>Enoplea</taxon>
        <taxon>Dorylaimia</taxon>
        <taxon>Trichinellida</taxon>
        <taxon>Trichinellidae</taxon>
        <taxon>Trichinella</taxon>
    </lineage>
</organism>
<comment type="similarity">
    <text evidence="1">Belongs to the ubiquitin family. SUMO subfamily.</text>
</comment>
<dbReference type="InterPro" id="IPR022617">
    <property type="entry name" value="Rad60/SUMO-like_dom"/>
</dbReference>
<dbReference type="Gene3D" id="3.10.20.90">
    <property type="entry name" value="Phosphatidylinositol 3-kinase Catalytic Subunit, Chain A, domain 1"/>
    <property type="match status" value="1"/>
</dbReference>
<dbReference type="EMBL" id="JYDJ01000039">
    <property type="protein sequence ID" value="KRX47670.1"/>
    <property type="molecule type" value="Genomic_DNA"/>
</dbReference>
<dbReference type="InterPro" id="IPR000626">
    <property type="entry name" value="Ubiquitin-like_dom"/>
</dbReference>
<gene>
    <name evidence="3" type="primary">smo-1</name>
    <name evidence="3" type="ORF">T05_6200</name>
</gene>
<evidence type="ECO:0000313" key="4">
    <source>
        <dbReference type="Proteomes" id="UP000055048"/>
    </source>
</evidence>
<keyword evidence="4" id="KW-1185">Reference proteome</keyword>
<evidence type="ECO:0000259" key="2">
    <source>
        <dbReference type="PROSITE" id="PS50053"/>
    </source>
</evidence>
<accession>A0A0V0U8N0</accession>
<dbReference type="Pfam" id="PF11976">
    <property type="entry name" value="Rad60-SLD"/>
    <property type="match status" value="1"/>
</dbReference>
<feature type="domain" description="Ubiquitin-like" evidence="2">
    <location>
        <begin position="118"/>
        <end position="192"/>
    </location>
</feature>
<dbReference type="SUPFAM" id="SSF54236">
    <property type="entry name" value="Ubiquitin-like"/>
    <property type="match status" value="1"/>
</dbReference>
<dbReference type="PROSITE" id="PS50053">
    <property type="entry name" value="UBIQUITIN_2"/>
    <property type="match status" value="1"/>
</dbReference>
<sequence length="192" mass="21628">MLLATVFLPVPQVDTGVSLLEAGTTGWMTDERLPHWNVRDVSLRTNSHLEGWHNRLNRKADKSHNGFYELLELLIAEQGVMDTLIQHVLSVNVTVGELRRAMANDAESEANNAQSDFIQLRVVSQDSKEVTFRVKMDMPLIKLMKAYSERTGIGLGSGFVFDGSRLDDTKTPKELNMEDNDIIDVYQQQHSG</sequence>
<dbReference type="STRING" id="144512.A0A0V0U8N0"/>
<proteinExistence type="inferred from homology"/>
<dbReference type="PANTHER" id="PTHR10562">
    <property type="entry name" value="SMALL UBIQUITIN-RELATED MODIFIER"/>
    <property type="match status" value="1"/>
</dbReference>
<name>A0A0V0U8N0_9BILA</name>
<dbReference type="OrthoDB" id="442921at2759"/>
<dbReference type="InterPro" id="IPR029071">
    <property type="entry name" value="Ubiquitin-like_domsf"/>
</dbReference>
<dbReference type="Proteomes" id="UP000055048">
    <property type="component" value="Unassembled WGS sequence"/>
</dbReference>
<dbReference type="AlphaFoldDB" id="A0A0V0U8N0"/>
<reference evidence="3 4" key="1">
    <citation type="submission" date="2015-01" db="EMBL/GenBank/DDBJ databases">
        <title>Evolution of Trichinella species and genotypes.</title>
        <authorList>
            <person name="Korhonen P.K."/>
            <person name="Edoardo P."/>
            <person name="Giuseppe L.R."/>
            <person name="Gasser R.B."/>
        </authorList>
    </citation>
    <scope>NUCLEOTIDE SEQUENCE [LARGE SCALE GENOMIC DNA]</scope>
    <source>
        <strain evidence="3">ISS417</strain>
    </source>
</reference>
<comment type="caution">
    <text evidence="3">The sequence shown here is derived from an EMBL/GenBank/DDBJ whole genome shotgun (WGS) entry which is preliminary data.</text>
</comment>